<accession>X6P6E4</accession>
<sequence length="133" mass="15580">MNTQTSFGNFTASTHFQRLKELPTSLSEAQCVSRKQEILICGCFHQRDCYYYHTDKDKYKFICSYPIDVKLESHCVVELIVNIDDHEITLLSFGGKHKHTLVMKYISVWNNANERIKEFGGHQWISFNDNQII</sequence>
<dbReference type="Proteomes" id="UP000023152">
    <property type="component" value="Unassembled WGS sequence"/>
</dbReference>
<keyword evidence="2" id="KW-1185">Reference proteome</keyword>
<organism evidence="1 2">
    <name type="scientific">Reticulomyxa filosa</name>
    <dbReference type="NCBI Taxonomy" id="46433"/>
    <lineage>
        <taxon>Eukaryota</taxon>
        <taxon>Sar</taxon>
        <taxon>Rhizaria</taxon>
        <taxon>Retaria</taxon>
        <taxon>Foraminifera</taxon>
        <taxon>Monothalamids</taxon>
        <taxon>Reticulomyxidae</taxon>
        <taxon>Reticulomyxa</taxon>
    </lineage>
</organism>
<dbReference type="AlphaFoldDB" id="X6P6E4"/>
<name>X6P6E4_RETFI</name>
<comment type="caution">
    <text evidence="1">The sequence shown here is derived from an EMBL/GenBank/DDBJ whole genome shotgun (WGS) entry which is preliminary data.</text>
</comment>
<proteinExistence type="predicted"/>
<evidence type="ECO:0000313" key="1">
    <source>
        <dbReference type="EMBL" id="ETO33659.1"/>
    </source>
</evidence>
<reference evidence="1 2" key="1">
    <citation type="journal article" date="2013" name="Curr. Biol.">
        <title>The Genome of the Foraminiferan Reticulomyxa filosa.</title>
        <authorList>
            <person name="Glockner G."/>
            <person name="Hulsmann N."/>
            <person name="Schleicher M."/>
            <person name="Noegel A.A."/>
            <person name="Eichinger L."/>
            <person name="Gallinger C."/>
            <person name="Pawlowski J."/>
            <person name="Sierra R."/>
            <person name="Euteneuer U."/>
            <person name="Pillet L."/>
            <person name="Moustafa A."/>
            <person name="Platzer M."/>
            <person name="Groth M."/>
            <person name="Szafranski K."/>
            <person name="Schliwa M."/>
        </authorList>
    </citation>
    <scope>NUCLEOTIDE SEQUENCE [LARGE SCALE GENOMIC DNA]</scope>
</reference>
<protein>
    <submittedName>
        <fullName evidence="1">Uncharacterized protein</fullName>
    </submittedName>
</protein>
<dbReference type="EMBL" id="ASPP01003216">
    <property type="protein sequence ID" value="ETO33659.1"/>
    <property type="molecule type" value="Genomic_DNA"/>
</dbReference>
<evidence type="ECO:0000313" key="2">
    <source>
        <dbReference type="Proteomes" id="UP000023152"/>
    </source>
</evidence>
<gene>
    <name evidence="1" type="ORF">RFI_03443</name>
</gene>